<accession>A0ACC5XDS5</accession>
<reference evidence="1 2" key="1">
    <citation type="journal article" date="2022" name="bioRxiv">
        <title>An ancient truncated duplication of the anti-Mullerian hormone receptor type 2 gene is a potential conserved master sex determinant in the Pangasiidae catfish family.</title>
        <authorList>
            <person name="Wen M."/>
            <person name="Pan Q."/>
            <person name="Jouanno E."/>
            <person name="Montfort J."/>
            <person name="Zahm M."/>
            <person name="Cabau C."/>
            <person name="Klopp C."/>
            <person name="Iampietro C."/>
            <person name="Roques C."/>
            <person name="Bouchez O."/>
            <person name="Castinel A."/>
            <person name="Donnadieu C."/>
            <person name="Parrinello H."/>
            <person name="Poncet C."/>
            <person name="Belmonte E."/>
            <person name="Gautier V."/>
            <person name="Avarre J.-C."/>
            <person name="Dugue R."/>
            <person name="Gustiano R."/>
            <person name="Ha T.T.T."/>
            <person name="Campet M."/>
            <person name="Sriphairoj K."/>
            <person name="Ribolli J."/>
            <person name="de Almeida F.L."/>
            <person name="Desvignes T."/>
            <person name="Postlethwait J.H."/>
            <person name="Bucao C.F."/>
            <person name="Robinson-Rechavi M."/>
            <person name="Bobe J."/>
            <person name="Herpin A."/>
            <person name="Guiguen Y."/>
        </authorList>
    </citation>
    <scope>NUCLEOTIDE SEQUENCE [LARGE SCALE GENOMIC DNA]</scope>
    <source>
        <strain evidence="1">YG-Dec2019</strain>
    </source>
</reference>
<comment type="caution">
    <text evidence="1">The sequence shown here is derived from an EMBL/GenBank/DDBJ whole genome shotgun (WGS) entry which is preliminary data.</text>
</comment>
<evidence type="ECO:0000313" key="1">
    <source>
        <dbReference type="EMBL" id="MCI4389239.1"/>
    </source>
</evidence>
<name>A0ACC5XDS5_PANGG</name>
<dbReference type="EMBL" id="CM040472">
    <property type="protein sequence ID" value="MCI4389239.1"/>
    <property type="molecule type" value="Genomic_DNA"/>
</dbReference>
<dbReference type="Proteomes" id="UP000829447">
    <property type="component" value="Linkage Group LG19"/>
</dbReference>
<sequence>MGSSEIARKQRYLAQMTSSKSLSQAQCSAACVPRAERLSPEGAGASGASGASGDSKFFTTKGERPATPDAARLCEECVARVLVFKEQALRVLKDGHFSPSDPKLSILLYESLRVPVWIGLAGCCDVCFTHLSQLKREAIHMLLNQNRTIWPSTPPASVSPGYDALGSHTLPRAISSRSPSPNKRQKFSNPRTESWVREHSRFETLWCANNEIPPFADMVSQDGMKKKKDDDSTVLCRFRGPLTFNTSKVAAMLPAGPSAAFSFIVRAVQKLHLTSRRRKQCSENDCYATNFCGLLQKDPPPAPLNLLQTHSKSRDLPETAKVRVMLRLNPIQTADTSQSHALKVDLHKKQVTVLEPAIQNTQRSAAGTTFTPKTFTFDATFGPESSQAKVCERSLCEVLQSVVAGADGCILSFGQTKVGTSYTMIGRDDGTPNLGIIPCAISWLFKLINKKKDKTWANISVSVSAVEVCGETEVIRDLLSGFEAGDHTHKPNVYLQEDPVCGIQLYNNRVVSAPTAERAACLLDAALASRNTGMGGCRGMFHHHCHMFYTLHVCQKHIKSSPTSGMYVEQSKLSLIDLGSCTKERTKNNTEVCLLDLGNVIMAKLNGHKHVPKKGSKLAMLMQESLGNVNCHTTIVAHVSTSHEDLSETLCTIQIVSRIRRLQRIRKQACNSPGARSLGKEKKGNDSSKLRAFRYAGSLDHNFSLPHLFDDVEDYSGSEKSCDTVFCVDPKGVLHDKELRGNQEFVPIIPSLQRNKADLKSSFSIKHCDILQSTQNSKEMKKLPTQQNSSAPDLECFKCNTFAELQNRLGCINESEMAGSHSCKIQPANAVFKSEPLSSKVVKIPAEKPEIQQFPCIKQANNHEQGQPTQRDAFIKDIKETPCEYTGQEKMTKKILPSSPRFHMASSSMQCERDTESQNLTKTMDTTPSIPFPVEGPSSDKSTLPPKIRIPPVGKSSSSLATALASPVSFPITRCEVIPQFPTENQGEKTTITVTVQQPLDLNGHDELIYSVVKEVEVSGPIIRGKAAKIANIDELDSLKNLPLGSQPVKIIGNVGKEQTAADSVSEVQVLGTIGKTSSDLAAGKTISMGQNHVVNSKTENNPSQLDVRSKESQSKTVIEVAKTDFGSTFQYETSRFRENAFEVAAEQEDAKRKCNQSSGQLCREFKDKVSPTNQRILEDFQMKSAENIVSSYSTYDTSSLTRAWLDTDKQHTCKDSLDPCTSWKNETSYSPKTTLEKNYVAVPSLVEWAEYSKSMPSAPRSDNNSPSKKNRKQVQPTLTQTTSENQLKTTNPKSPIDESTKLFSAKLEQLTNRSRSLSRSHVECSAVQPFEQSNTVFTQGSSRSMEGNCTPPRVNRHLEKENCQNLGSKGNLEGQYASAHAKSIACPGLLTVFEADLLTLSQANHSLRRVPRFFPLYDVDESDTTQPCKHSQSNMSSVNKVLSSPVVHKLSGTAPNLCVSPKSNRRSINRSSSLSPDGFSRKQISWSSQSLSRKQAKASISSKYPSKILNGRVEVLRASEDSLSSSSPGSSDIDDLEESKRKIKLLSHTLPSPYSRITAPRKPNHCSGHASDNTSVLSGELPPAMCKTALLYDRNSMVSSGYESLKRDSETTYSSTSIHDSISDQSCFYSTLKGARSSKKRNNTGSHQRHPSQDTLSSLRRSGSGSKIRWVDHGTTDAYEIKVYEIDNVDSLQRRGKAGNKSVVCFSAKLKFLEHRQQRIAEMRAKYNTLKRELELAKQHLMVDPEKWTHEFDLWQTFEVDSLEHLEALELVTQRLECQVFRCKAHVMMVTSFDASPKRRQKKKYRPPVDYKGFIGI</sequence>
<protein>
    <submittedName>
        <fullName evidence="1">Uncharacterized protein</fullName>
    </submittedName>
</protein>
<gene>
    <name evidence="1" type="ORF">PGIGA_G00095690</name>
</gene>
<evidence type="ECO:0000313" key="2">
    <source>
        <dbReference type="Proteomes" id="UP000829447"/>
    </source>
</evidence>
<keyword evidence="2" id="KW-1185">Reference proteome</keyword>
<proteinExistence type="predicted"/>
<organism evidence="1 2">
    <name type="scientific">Pangasianodon gigas</name>
    <name type="common">Mekong giant catfish</name>
    <name type="synonym">Pangasius gigas</name>
    <dbReference type="NCBI Taxonomy" id="30993"/>
    <lineage>
        <taxon>Eukaryota</taxon>
        <taxon>Metazoa</taxon>
        <taxon>Chordata</taxon>
        <taxon>Craniata</taxon>
        <taxon>Vertebrata</taxon>
        <taxon>Euteleostomi</taxon>
        <taxon>Actinopterygii</taxon>
        <taxon>Neopterygii</taxon>
        <taxon>Teleostei</taxon>
        <taxon>Ostariophysi</taxon>
        <taxon>Siluriformes</taxon>
        <taxon>Pangasiidae</taxon>
        <taxon>Pangasianodon</taxon>
    </lineage>
</organism>